<dbReference type="Proteomes" id="UP000479190">
    <property type="component" value="Unassembled WGS sequence"/>
</dbReference>
<gene>
    <name evidence="1" type="ORF">TBRA_LOCUS9733</name>
</gene>
<accession>A0A6H5IKG4</accession>
<evidence type="ECO:0000313" key="2">
    <source>
        <dbReference type="Proteomes" id="UP000479190"/>
    </source>
</evidence>
<organism evidence="1 2">
    <name type="scientific">Trichogramma brassicae</name>
    <dbReference type="NCBI Taxonomy" id="86971"/>
    <lineage>
        <taxon>Eukaryota</taxon>
        <taxon>Metazoa</taxon>
        <taxon>Ecdysozoa</taxon>
        <taxon>Arthropoda</taxon>
        <taxon>Hexapoda</taxon>
        <taxon>Insecta</taxon>
        <taxon>Pterygota</taxon>
        <taxon>Neoptera</taxon>
        <taxon>Endopterygota</taxon>
        <taxon>Hymenoptera</taxon>
        <taxon>Apocrita</taxon>
        <taxon>Proctotrupomorpha</taxon>
        <taxon>Chalcidoidea</taxon>
        <taxon>Trichogrammatidae</taxon>
        <taxon>Trichogramma</taxon>
    </lineage>
</organism>
<dbReference type="OrthoDB" id="98591at2759"/>
<sequence>MYLFDLAANLSLSYQADRRFVDSSNTSCLANSFTIVRESLWSSSYDPLLSRSSTHATRPDANLNLNLVRPLIPNSERLLVALLYCVTFTVTKASKACYKEPSLSQFIEVYSFGAGCRKPARSHALADTLIVTRVFDNSSSGYYTHGPGENCKTLHTRARTKILIGNSVSLSIHCALLRGSTPPPGI</sequence>
<name>A0A6H5IKG4_9HYME</name>
<reference evidence="1 2" key="1">
    <citation type="submission" date="2020-02" db="EMBL/GenBank/DDBJ databases">
        <authorList>
            <person name="Ferguson B K."/>
        </authorList>
    </citation>
    <scope>NUCLEOTIDE SEQUENCE [LARGE SCALE GENOMIC DNA]</scope>
</reference>
<keyword evidence="2" id="KW-1185">Reference proteome</keyword>
<dbReference type="AlphaFoldDB" id="A0A6H5IKG4"/>
<evidence type="ECO:0000313" key="1">
    <source>
        <dbReference type="EMBL" id="CAB0037930.1"/>
    </source>
</evidence>
<protein>
    <submittedName>
        <fullName evidence="1">Uncharacterized protein</fullName>
    </submittedName>
</protein>
<proteinExistence type="predicted"/>
<dbReference type="EMBL" id="CADCXV010000880">
    <property type="protein sequence ID" value="CAB0037930.1"/>
    <property type="molecule type" value="Genomic_DNA"/>
</dbReference>